<feature type="coiled-coil region" evidence="1">
    <location>
        <begin position="1455"/>
        <end position="1562"/>
    </location>
</feature>
<feature type="coiled-coil region" evidence="1">
    <location>
        <begin position="503"/>
        <end position="593"/>
    </location>
</feature>
<sequence>MSEDVRNTIVPDDVQCPSTSRSDSQEPPKKGILKRTSLKTQADSKDTVFPLPGHRPSPDRFPDKASTKIPKLSVTWWEKNAVTIIGDTSDENNTDSEQILKDLGNGAASRFNKNGLRQTAILDSEEDSEDMYERDRKHEEIPDDRDEAVSMTSSTGSTSSSVVGRWWTGKDTRSRTANNIHAKKSFCASDVAEVRKWIDNFIEINDLKNELRTALKERDEKDKHLEELRDRINDIELLNMKQASLSDSHRLLLREKETKEAYEKERKQMEMKHAVRVNQLVQETLMARDEITRLNARIKELEYILNRPRIDAETITEACSTSAMFPVPMSPTTQIPIDPNQGTTSSALSPQALSPTSSVSPIHSLPDQMSLSFPSPIAVTSPMSLSMESKFSEQPVYLRQDALNHIQACQNEAFIWRTKAAQLEIVVKDQLLKSSKMENELKLELETSKTECENLKKIIQNPNTSVETVLENESDNLLDGSPVHNSLIVMYSECAVPACMERKKNLIEENNHLLETIDDVNSRISELEHDLTIQKKEYDSKEDQRMRLKLKLEEIMKDLDSKSAEISASNIVVLRLQNEKETMQKAIAYMEERMQVYQNTLMEHDLVISDETAGNWRKGFSDPRYSIMMSKRIQTTLTAEALSRHEDEFQSTKRKLKDLHNEFTANRSDLHGRFEEIEKILLVKTQLVETLSKQLEDTRKDQRSDINAHQTERENYKRSLQEISSIAEKVPILESRVEQLNQEKSKFELRLKTLREEYESGLEDALGEALKKYKEQNNYWKDKIAVYEQQLERAKAGCNEINQLFRDKEEAKLKSKLEKADLEQRLTSSIDHVSQLNNQVNIFYLPSCYMNKSRRDVECEARPRHVSKYVACRPNSKSKSTIIEKGDLFDETEERLKLCQGELATTRRQVHVLQQKLISTMQERADRRLQVRRKIACVVDRPTSADGRPAPTEIEKVEALQTKNAELREKLTAAEEEKANIVRSERKRIQHLVNEFDNVRKELDQEMSRYELEKKWLKSRIRNLEKDNEELQRALESQQSTPPKLSPLDSIQDEEDKLRKTLSEPELGIDDEETSKLRAENVRLTRELERVKDSVHRTASVVSAASRGTACSHISPAFANLADDLNMSFHKYIYIEILEEVMLDWENDEKNNLARDLKRSRQERESMKVRIDRLSQELHSARAELELYRKEIRQSEKESTNNGQLRRSRSVVDLTSDEGDKEEARRWKLKAGTMFRELNSMRAGYKCAMDERRELKIRLAMMRGELELAQCQALERTSHGEVIVHESPAAFRSGSTKEIVSCNIISSRGLSETRKSSVKGDAKDTQQRSRSDQRKRTTSNKEEYEAREQRRRARRKIKKSYNIYIQCTYATAPQSASSSVMSLCHVPSNSDPQLHSMFVAFSFTPCASHNHLVPLQNVDYFMPPMSQNWYEPLAKMTPVERTRGEVDLHRNSARTISLREKIGQLTRDNNALQEEIQMIKAQSASNEHRATSKNKLDNQLSRLESEKKALDEQMKLMLIQIQQKDSLLAERTANHKDIEEKLDIIRRENEMYGRKIRDMEEERREMYLVMFKKGQQAAAMNMKEEKQLDQMTEDRVVLKFLHDAFYYYMMNKGDSKEHLQAIMTILDFSAEQKDEVIKKRGRSH</sequence>
<feature type="domain" description="GRIP" evidence="3">
    <location>
        <begin position="1591"/>
        <end position="1639"/>
    </location>
</feature>
<feature type="compositionally biased region" description="Basic and acidic residues" evidence="2">
    <location>
        <begin position="131"/>
        <end position="140"/>
    </location>
</feature>
<protein>
    <submittedName>
        <fullName evidence="5">GRIP domain-containing protein</fullName>
    </submittedName>
</protein>
<feature type="region of interest" description="Disordered" evidence="2">
    <location>
        <begin position="1313"/>
        <end position="1353"/>
    </location>
</feature>
<dbReference type="GO" id="GO:0003682">
    <property type="term" value="F:chromatin binding"/>
    <property type="evidence" value="ECO:0007669"/>
    <property type="project" value="TreeGrafter"/>
</dbReference>
<evidence type="ECO:0000256" key="1">
    <source>
        <dbReference type="SAM" id="Coils"/>
    </source>
</evidence>
<feature type="coiled-coil region" evidence="1">
    <location>
        <begin position="692"/>
        <end position="839"/>
    </location>
</feature>
<reference evidence="5" key="1">
    <citation type="submission" date="2016-11" db="UniProtKB">
        <authorList>
            <consortium name="WormBaseParasite"/>
        </authorList>
    </citation>
    <scope>IDENTIFICATION</scope>
</reference>
<keyword evidence="1" id="KW-0175">Coiled coil</keyword>
<feature type="region of interest" description="Disordered" evidence="2">
    <location>
        <begin position="1"/>
        <end position="66"/>
    </location>
</feature>
<feature type="region of interest" description="Disordered" evidence="2">
    <location>
        <begin position="1194"/>
        <end position="1217"/>
    </location>
</feature>
<proteinExistence type="predicted"/>
<feature type="region of interest" description="Disordered" evidence="2">
    <location>
        <begin position="122"/>
        <end position="164"/>
    </location>
</feature>
<dbReference type="GO" id="GO:0000785">
    <property type="term" value="C:chromatin"/>
    <property type="evidence" value="ECO:0007669"/>
    <property type="project" value="TreeGrafter"/>
</dbReference>
<evidence type="ECO:0000259" key="3">
    <source>
        <dbReference type="PROSITE" id="PS50913"/>
    </source>
</evidence>
<dbReference type="GO" id="GO:0000796">
    <property type="term" value="C:condensin complex"/>
    <property type="evidence" value="ECO:0007669"/>
    <property type="project" value="TreeGrafter"/>
</dbReference>
<feature type="coiled-coil region" evidence="1">
    <location>
        <begin position="204"/>
        <end position="272"/>
    </location>
</feature>
<keyword evidence="4" id="KW-1185">Reference proteome</keyword>
<dbReference type="InterPro" id="IPR000237">
    <property type="entry name" value="GRIP_dom"/>
</dbReference>
<evidence type="ECO:0000256" key="2">
    <source>
        <dbReference type="SAM" id="MobiDB-lite"/>
    </source>
</evidence>
<feature type="compositionally biased region" description="Basic and acidic residues" evidence="2">
    <location>
        <begin position="1313"/>
        <end position="1348"/>
    </location>
</feature>
<name>A0A1I7XIR9_HETBA</name>
<evidence type="ECO:0000313" key="4">
    <source>
        <dbReference type="Proteomes" id="UP000095283"/>
    </source>
</evidence>
<feature type="region of interest" description="Disordered" evidence="2">
    <location>
        <begin position="331"/>
        <end position="361"/>
    </location>
</feature>
<dbReference type="WBParaSite" id="Hba_17640">
    <property type="protein sequence ID" value="Hba_17640"/>
    <property type="gene ID" value="Hba_17640"/>
</dbReference>
<dbReference type="PANTHER" id="PTHR43941">
    <property type="entry name" value="STRUCTURAL MAINTENANCE OF CHROMOSOMES PROTEIN 2"/>
    <property type="match status" value="1"/>
</dbReference>
<dbReference type="GO" id="GO:0007076">
    <property type="term" value="P:mitotic chromosome condensation"/>
    <property type="evidence" value="ECO:0007669"/>
    <property type="project" value="TreeGrafter"/>
</dbReference>
<dbReference type="PANTHER" id="PTHR43941:SF1">
    <property type="entry name" value="STRUCTURAL MAINTENANCE OF CHROMOSOMES PROTEIN 2"/>
    <property type="match status" value="1"/>
</dbReference>
<feature type="compositionally biased region" description="Basic and acidic residues" evidence="2">
    <location>
        <begin position="56"/>
        <end position="66"/>
    </location>
</feature>
<dbReference type="Proteomes" id="UP000095283">
    <property type="component" value="Unplaced"/>
</dbReference>
<dbReference type="PROSITE" id="PS50913">
    <property type="entry name" value="GRIP"/>
    <property type="match status" value="1"/>
</dbReference>
<feature type="region of interest" description="Disordered" evidence="2">
    <location>
        <begin position="1031"/>
        <end position="1066"/>
    </location>
</feature>
<organism evidence="4 5">
    <name type="scientific">Heterorhabditis bacteriophora</name>
    <name type="common">Entomopathogenic nematode worm</name>
    <dbReference type="NCBI Taxonomy" id="37862"/>
    <lineage>
        <taxon>Eukaryota</taxon>
        <taxon>Metazoa</taxon>
        <taxon>Ecdysozoa</taxon>
        <taxon>Nematoda</taxon>
        <taxon>Chromadorea</taxon>
        <taxon>Rhabditida</taxon>
        <taxon>Rhabditina</taxon>
        <taxon>Rhabditomorpha</taxon>
        <taxon>Strongyloidea</taxon>
        <taxon>Heterorhabditidae</taxon>
        <taxon>Heterorhabditis</taxon>
    </lineage>
</organism>
<evidence type="ECO:0000313" key="5">
    <source>
        <dbReference type="WBParaSite" id="Hba_17640"/>
    </source>
</evidence>
<dbReference type="GO" id="GO:0000793">
    <property type="term" value="C:condensed chromosome"/>
    <property type="evidence" value="ECO:0007669"/>
    <property type="project" value="TreeGrafter"/>
</dbReference>
<feature type="compositionally biased region" description="Low complexity" evidence="2">
    <location>
        <begin position="149"/>
        <end position="164"/>
    </location>
</feature>
<accession>A0A1I7XIR9</accession>